<gene>
    <name evidence="2" type="ORF">GS597_15105</name>
</gene>
<proteinExistence type="predicted"/>
<evidence type="ECO:0000313" key="3">
    <source>
        <dbReference type="Proteomes" id="UP000607397"/>
    </source>
</evidence>
<dbReference type="InterPro" id="IPR036188">
    <property type="entry name" value="FAD/NAD-bd_sf"/>
</dbReference>
<dbReference type="AlphaFoldDB" id="A0A8K2A113"/>
<feature type="domain" description="FAD-dependent urate hydroxylase HpyO/Asp monooxygenase CreE-like FAD/NAD(P)-binding" evidence="1">
    <location>
        <begin position="21"/>
        <end position="165"/>
    </location>
</feature>
<reference evidence="2" key="1">
    <citation type="submission" date="2019-12" db="EMBL/GenBank/DDBJ databases">
        <title>High-Quality draft genome sequences of three cyanobacteria isolated from the limestone walls of the Old Cathedral of Coimbra.</title>
        <authorList>
            <person name="Tiago I."/>
            <person name="Soares F."/>
            <person name="Portugal A."/>
        </authorList>
    </citation>
    <scope>NUCLEOTIDE SEQUENCE [LARGE SCALE GENOMIC DNA]</scope>
    <source>
        <strain evidence="2">C</strain>
    </source>
</reference>
<name>A0A8K2A113_9CYAN</name>
<protein>
    <submittedName>
        <fullName evidence="2">SidA/IucD/PvdA family monooxygenase</fullName>
    </submittedName>
</protein>
<dbReference type="PANTHER" id="PTHR38663">
    <property type="match status" value="1"/>
</dbReference>
<dbReference type="InterPro" id="IPR038732">
    <property type="entry name" value="HpyO/CreE_NAD-binding"/>
</dbReference>
<dbReference type="Proteomes" id="UP000607397">
    <property type="component" value="Unassembled WGS sequence"/>
</dbReference>
<accession>A0A8K2A113</accession>
<dbReference type="RefSeq" id="WP_161826289.1">
    <property type="nucleotide sequence ID" value="NZ_WVIC01000033.1"/>
</dbReference>
<keyword evidence="3" id="KW-1185">Reference proteome</keyword>
<dbReference type="GO" id="GO:0004497">
    <property type="term" value="F:monooxygenase activity"/>
    <property type="evidence" value="ECO:0007669"/>
    <property type="project" value="UniProtKB-KW"/>
</dbReference>
<dbReference type="PANTHER" id="PTHR38663:SF1">
    <property type="entry name" value="L-ORNITHINE N(5)-MONOOXYGENASE"/>
    <property type="match status" value="1"/>
</dbReference>
<keyword evidence="2" id="KW-0503">Monooxygenase</keyword>
<keyword evidence="2" id="KW-0560">Oxidoreductase</keyword>
<dbReference type="PRINTS" id="PR00419">
    <property type="entry name" value="ADXRDTASE"/>
</dbReference>
<dbReference type="EMBL" id="WVIC01000033">
    <property type="protein sequence ID" value="NCJ07813.1"/>
    <property type="molecule type" value="Genomic_DNA"/>
</dbReference>
<comment type="caution">
    <text evidence="2">The sequence shown here is derived from an EMBL/GenBank/DDBJ whole genome shotgun (WGS) entry which is preliminary data.</text>
</comment>
<dbReference type="SUPFAM" id="SSF51905">
    <property type="entry name" value="FAD/NAD(P)-binding domain"/>
    <property type="match status" value="1"/>
</dbReference>
<sequence length="417" mass="47521">MIIIIFDNLREGVLELQTDIAIIGAGPQALTLTTHLLQKGQRKSPLFVVLDPSGTWMQRWQQQFMAQDIPYLRSPAAHHPDPNPVALRTFAESRPQELFPPYDRPGRQLFQDFCQTVIQQWSLQDRVMAAEVVQIEPIQQQRHRFRLWLKDGRCLLVRRVVLAGGDGALNVPGWVRSLQEDYPAERLCHSVQVNLSQLQLRGEQILIVGGGLTSGHLAIGAVRREAKVKLMARRQFQEKLFDADPGWMGPKYLKGFCAEPDWHQRWQMIQTARNGGSLTPEMMVQLRRARRDKTVELAENCQIEWVRWQSGRWQVQCTDGDDFECDRIWYATGRGLDASRHPLLQEVQRYFSTEIVNGLPVLDPHLRWLGCELFVMGGLAALQVGPFSRNLRGAKIASDRIVEALTKPTVALSRAVA</sequence>
<dbReference type="Pfam" id="PF13454">
    <property type="entry name" value="NAD_binding_9"/>
    <property type="match status" value="1"/>
</dbReference>
<dbReference type="Gene3D" id="3.50.50.60">
    <property type="entry name" value="FAD/NAD(P)-binding domain"/>
    <property type="match status" value="1"/>
</dbReference>
<organism evidence="2 3">
    <name type="scientific">Petrachloros mirabilis ULC683</name>
    <dbReference type="NCBI Taxonomy" id="2781853"/>
    <lineage>
        <taxon>Bacteria</taxon>
        <taxon>Bacillati</taxon>
        <taxon>Cyanobacteriota</taxon>
        <taxon>Cyanophyceae</taxon>
        <taxon>Synechococcales</taxon>
        <taxon>Petrachlorosaceae</taxon>
        <taxon>Petrachloros</taxon>
        <taxon>Petrachloros mirabilis</taxon>
    </lineage>
</organism>
<evidence type="ECO:0000313" key="2">
    <source>
        <dbReference type="EMBL" id="NCJ07813.1"/>
    </source>
</evidence>
<evidence type="ECO:0000259" key="1">
    <source>
        <dbReference type="Pfam" id="PF13454"/>
    </source>
</evidence>